<dbReference type="InterPro" id="IPR017946">
    <property type="entry name" value="PLC-like_Pdiesterase_TIM-brl"/>
</dbReference>
<dbReference type="GO" id="GO:0005886">
    <property type="term" value="C:plasma membrane"/>
    <property type="evidence" value="ECO:0007669"/>
    <property type="project" value="TreeGrafter"/>
</dbReference>
<dbReference type="GO" id="GO:0070291">
    <property type="term" value="P:N-acylethanolamine metabolic process"/>
    <property type="evidence" value="ECO:0007669"/>
    <property type="project" value="TreeGrafter"/>
</dbReference>
<comment type="caution">
    <text evidence="2">The sequence shown here is derived from an EMBL/GenBank/DDBJ whole genome shotgun (WGS) entry which is preliminary data.</text>
</comment>
<dbReference type="CDD" id="cd08566">
    <property type="entry name" value="GDPD_AtGDE_like"/>
    <property type="match status" value="1"/>
</dbReference>
<dbReference type="Proteomes" id="UP000319204">
    <property type="component" value="Unassembled WGS sequence"/>
</dbReference>
<dbReference type="GO" id="GO:0006644">
    <property type="term" value="P:phospholipid metabolic process"/>
    <property type="evidence" value="ECO:0007669"/>
    <property type="project" value="TreeGrafter"/>
</dbReference>
<dbReference type="RefSeq" id="WP_151890649.1">
    <property type="nucleotide sequence ID" value="NZ_VNIK02000007.1"/>
</dbReference>
<sequence>MVSGLLALCMLSCDGQSSRDTLKVLDLNGFLDLQNFFAHTGHDIPLLSAHRGGKLDGYPENSIAAFENVLKHTHAFFEVDPRLTKDSVIVLMHDKTLERTTTGSGKVSDHTLAELKRLRLKDAQGNVTEYQIPTLKEALDWSLGKTVLNLDKKDVPLSLTVKKLKEWQMEGHVMLTIHSAEEAKFYLDHSQKFMFSAFVRNKEEYEDYAKLQIPWDHMIAYVGPLDKPETKELYALLNGKGVMCMVSAAPTYDKEASEELRRTKYQQVIENGADILESDRPIEVSRALHQKVKSAGSSPKKVFFKEVVN</sequence>
<dbReference type="OrthoDB" id="384721at2"/>
<dbReference type="PANTHER" id="PTHR46320:SF1">
    <property type="entry name" value="GLYCEROPHOSPHODIESTER PHOSPHODIESTERASE 1"/>
    <property type="match status" value="1"/>
</dbReference>
<dbReference type="EMBL" id="VNIK02000007">
    <property type="protein sequence ID" value="KAB5487505.1"/>
    <property type="molecule type" value="Genomic_DNA"/>
</dbReference>
<gene>
    <name evidence="2" type="ORF">FOT42_011115</name>
</gene>
<proteinExistence type="predicted"/>
<evidence type="ECO:0000313" key="3">
    <source>
        <dbReference type="Proteomes" id="UP000319204"/>
    </source>
</evidence>
<keyword evidence="3" id="KW-1185">Reference proteome</keyword>
<dbReference type="AlphaFoldDB" id="A0A5N5IMX5"/>
<evidence type="ECO:0000313" key="2">
    <source>
        <dbReference type="EMBL" id="KAB5487505.1"/>
    </source>
</evidence>
<dbReference type="GO" id="GO:0006580">
    <property type="term" value="P:ethanolamine metabolic process"/>
    <property type="evidence" value="ECO:0007669"/>
    <property type="project" value="TreeGrafter"/>
</dbReference>
<organism evidence="2 3">
    <name type="scientific">Flagellimonas hadalis</name>
    <dbReference type="NCBI Taxonomy" id="2597517"/>
    <lineage>
        <taxon>Bacteria</taxon>
        <taxon>Pseudomonadati</taxon>
        <taxon>Bacteroidota</taxon>
        <taxon>Flavobacteriia</taxon>
        <taxon>Flavobacteriales</taxon>
        <taxon>Flavobacteriaceae</taxon>
        <taxon>Flagellimonas</taxon>
    </lineage>
</organism>
<dbReference type="GO" id="GO:0008889">
    <property type="term" value="F:glycerophosphodiester phosphodiesterase activity"/>
    <property type="evidence" value="ECO:0007669"/>
    <property type="project" value="TreeGrafter"/>
</dbReference>
<reference evidence="2" key="1">
    <citation type="submission" date="2019-10" db="EMBL/GenBank/DDBJ databases">
        <title>Muricauda hadale sp. nov., a piezophilic bacterium isolated from hadopelagic water of the Mariana Trench.</title>
        <authorList>
            <person name="Wei Y."/>
        </authorList>
    </citation>
    <scope>NUCLEOTIDE SEQUENCE [LARGE SCALE GENOMIC DNA]</scope>
    <source>
        <strain evidence="2">MT-229</strain>
    </source>
</reference>
<protein>
    <submittedName>
        <fullName evidence="2">Glycerophosphodiester phosphodiesterase family protein</fullName>
    </submittedName>
</protein>
<evidence type="ECO:0000259" key="1">
    <source>
        <dbReference type="PROSITE" id="PS51704"/>
    </source>
</evidence>
<dbReference type="PROSITE" id="PS51704">
    <property type="entry name" value="GP_PDE"/>
    <property type="match status" value="1"/>
</dbReference>
<dbReference type="InterPro" id="IPR030395">
    <property type="entry name" value="GP_PDE_dom"/>
</dbReference>
<dbReference type="SUPFAM" id="SSF51695">
    <property type="entry name" value="PLC-like phosphodiesterases"/>
    <property type="match status" value="1"/>
</dbReference>
<dbReference type="Pfam" id="PF03009">
    <property type="entry name" value="GDPD"/>
    <property type="match status" value="1"/>
</dbReference>
<dbReference type="PANTHER" id="PTHR46320">
    <property type="entry name" value="GLYCEROPHOSPHODIESTER PHOSPHODIESTERASE 1"/>
    <property type="match status" value="1"/>
</dbReference>
<accession>A0A5N5IMX5</accession>
<feature type="domain" description="GP-PDE" evidence="1">
    <location>
        <begin position="45"/>
        <end position="288"/>
    </location>
</feature>
<dbReference type="Gene3D" id="3.20.20.190">
    <property type="entry name" value="Phosphatidylinositol (PI) phosphodiesterase"/>
    <property type="match status" value="1"/>
</dbReference>
<name>A0A5N5IMX5_9FLAO</name>